<dbReference type="EMBL" id="JAYWIO010000003">
    <property type="protein sequence ID" value="KAK7275772.1"/>
    <property type="molecule type" value="Genomic_DNA"/>
</dbReference>
<reference evidence="2 3" key="1">
    <citation type="submission" date="2024-01" db="EMBL/GenBank/DDBJ databases">
        <title>The genomes of 5 underutilized Papilionoideae crops provide insights into root nodulation and disease resistanc.</title>
        <authorList>
            <person name="Yuan L."/>
        </authorList>
    </citation>
    <scope>NUCLEOTIDE SEQUENCE [LARGE SCALE GENOMIC DNA]</scope>
    <source>
        <strain evidence="2">ZHUSHIDOU_FW_LH</strain>
        <tissue evidence="2">Leaf</tissue>
    </source>
</reference>
<evidence type="ECO:0000313" key="2">
    <source>
        <dbReference type="EMBL" id="KAK7275772.1"/>
    </source>
</evidence>
<sequence length="87" mass="9877">MTSSLSIAISPFTNKKKSPPSSLKPPSSSRPRVRGVTSWVAFSTIKMYVHNSRHNLRDTLFVFMSVFRITRHFGLLCVSFLFYSCTS</sequence>
<feature type="compositionally biased region" description="Polar residues" evidence="1">
    <location>
        <begin position="1"/>
        <end position="13"/>
    </location>
</feature>
<dbReference type="AlphaFoldDB" id="A0AAN9FG53"/>
<feature type="compositionally biased region" description="Low complexity" evidence="1">
    <location>
        <begin position="19"/>
        <end position="29"/>
    </location>
</feature>
<feature type="region of interest" description="Disordered" evidence="1">
    <location>
        <begin position="1"/>
        <end position="32"/>
    </location>
</feature>
<accession>A0AAN9FG53</accession>
<name>A0AAN9FG53_CROPI</name>
<evidence type="ECO:0000313" key="3">
    <source>
        <dbReference type="Proteomes" id="UP001372338"/>
    </source>
</evidence>
<evidence type="ECO:0000256" key="1">
    <source>
        <dbReference type="SAM" id="MobiDB-lite"/>
    </source>
</evidence>
<comment type="caution">
    <text evidence="2">The sequence shown here is derived from an EMBL/GenBank/DDBJ whole genome shotgun (WGS) entry which is preliminary data.</text>
</comment>
<organism evidence="2 3">
    <name type="scientific">Crotalaria pallida</name>
    <name type="common">Smooth rattlebox</name>
    <name type="synonym">Crotalaria striata</name>
    <dbReference type="NCBI Taxonomy" id="3830"/>
    <lineage>
        <taxon>Eukaryota</taxon>
        <taxon>Viridiplantae</taxon>
        <taxon>Streptophyta</taxon>
        <taxon>Embryophyta</taxon>
        <taxon>Tracheophyta</taxon>
        <taxon>Spermatophyta</taxon>
        <taxon>Magnoliopsida</taxon>
        <taxon>eudicotyledons</taxon>
        <taxon>Gunneridae</taxon>
        <taxon>Pentapetalae</taxon>
        <taxon>rosids</taxon>
        <taxon>fabids</taxon>
        <taxon>Fabales</taxon>
        <taxon>Fabaceae</taxon>
        <taxon>Papilionoideae</taxon>
        <taxon>50 kb inversion clade</taxon>
        <taxon>genistoids sensu lato</taxon>
        <taxon>core genistoids</taxon>
        <taxon>Crotalarieae</taxon>
        <taxon>Crotalaria</taxon>
    </lineage>
</organism>
<proteinExistence type="predicted"/>
<protein>
    <submittedName>
        <fullName evidence="2">Uncharacterized protein</fullName>
    </submittedName>
</protein>
<dbReference type="Proteomes" id="UP001372338">
    <property type="component" value="Unassembled WGS sequence"/>
</dbReference>
<keyword evidence="3" id="KW-1185">Reference proteome</keyword>
<gene>
    <name evidence="2" type="ORF">RIF29_16894</name>
</gene>